<gene>
    <name evidence="3" type="ORF">OV079_23490</name>
</gene>
<keyword evidence="2" id="KW-0479">Metal-binding</keyword>
<dbReference type="InterPro" id="IPR001765">
    <property type="entry name" value="Carbonic_anhydrase"/>
</dbReference>
<evidence type="ECO:0000256" key="1">
    <source>
        <dbReference type="ARBA" id="ARBA00006217"/>
    </source>
</evidence>
<organism evidence="3 4">
    <name type="scientific">Nannocystis pusilla</name>
    <dbReference type="NCBI Taxonomy" id="889268"/>
    <lineage>
        <taxon>Bacteria</taxon>
        <taxon>Pseudomonadati</taxon>
        <taxon>Myxococcota</taxon>
        <taxon>Polyangia</taxon>
        <taxon>Nannocystales</taxon>
        <taxon>Nannocystaceae</taxon>
        <taxon>Nannocystis</taxon>
    </lineage>
</organism>
<dbReference type="RefSeq" id="WP_267771099.1">
    <property type="nucleotide sequence ID" value="NZ_JAPNKE010000002.1"/>
</dbReference>
<keyword evidence="2" id="KW-0862">Zinc</keyword>
<dbReference type="EMBL" id="JAPNKE010000002">
    <property type="protein sequence ID" value="MCY1008466.1"/>
    <property type="molecule type" value="Genomic_DNA"/>
</dbReference>
<keyword evidence="4" id="KW-1185">Reference proteome</keyword>
<accession>A0A9X3EYU0</accession>
<dbReference type="SMART" id="SM00947">
    <property type="entry name" value="Pro_CA"/>
    <property type="match status" value="1"/>
</dbReference>
<dbReference type="InterPro" id="IPR036874">
    <property type="entry name" value="Carbonic_anhydrase_sf"/>
</dbReference>
<dbReference type="GO" id="GO:0004089">
    <property type="term" value="F:carbonate dehydratase activity"/>
    <property type="evidence" value="ECO:0007669"/>
    <property type="project" value="InterPro"/>
</dbReference>
<dbReference type="AlphaFoldDB" id="A0A9X3EYU0"/>
<dbReference type="GO" id="GO:0008270">
    <property type="term" value="F:zinc ion binding"/>
    <property type="evidence" value="ECO:0007669"/>
    <property type="project" value="InterPro"/>
</dbReference>
<dbReference type="SUPFAM" id="SSF53056">
    <property type="entry name" value="beta-carbonic anhydrase, cab"/>
    <property type="match status" value="1"/>
</dbReference>
<dbReference type="PANTHER" id="PTHR11002">
    <property type="entry name" value="CARBONIC ANHYDRASE"/>
    <property type="match status" value="1"/>
</dbReference>
<feature type="binding site" evidence="2">
    <location>
        <position position="107"/>
    </location>
    <ligand>
        <name>Zn(2+)</name>
        <dbReference type="ChEBI" id="CHEBI:29105"/>
    </ligand>
</feature>
<proteinExistence type="inferred from homology"/>
<feature type="binding site" evidence="2">
    <location>
        <position position="54"/>
    </location>
    <ligand>
        <name>Zn(2+)</name>
        <dbReference type="ChEBI" id="CHEBI:29105"/>
    </ligand>
</feature>
<comment type="similarity">
    <text evidence="1">Belongs to the beta-class carbonic anhydrase family.</text>
</comment>
<dbReference type="CDD" id="cd03378">
    <property type="entry name" value="beta_CA_cladeC"/>
    <property type="match status" value="1"/>
</dbReference>
<dbReference type="Pfam" id="PF00484">
    <property type="entry name" value="Pro_CA"/>
    <property type="match status" value="1"/>
</dbReference>
<name>A0A9X3EYU0_9BACT</name>
<feature type="binding site" evidence="2">
    <location>
        <position position="110"/>
    </location>
    <ligand>
        <name>Zn(2+)</name>
        <dbReference type="ChEBI" id="CHEBI:29105"/>
    </ligand>
</feature>
<evidence type="ECO:0000313" key="3">
    <source>
        <dbReference type="EMBL" id="MCY1008466.1"/>
    </source>
</evidence>
<protein>
    <submittedName>
        <fullName evidence="3">Carbonic anhydrase</fullName>
    </submittedName>
</protein>
<sequence>MTQTPPSPLEAIRRLLAGNERYKNDTRSVTALASQLQRGELAAGQSPFAIVLCCSDSRAPAEILFDQGLGDLFVIRVAGNIVAPSGIGSAEFAAATYGTRLVVVMGHSSCGAVTATLGVLRGESTVASDNIRDIVDRIRSSAQTVLEVGKDHSPERQLHDAIRANVRNAVDHLRHGSRILEDMVNSGQLVIVGAVYDIATGHVDFLDVPAELREALPAA</sequence>
<evidence type="ECO:0000313" key="4">
    <source>
        <dbReference type="Proteomes" id="UP001150924"/>
    </source>
</evidence>
<comment type="cofactor">
    <cofactor evidence="2">
        <name>Zn(2+)</name>
        <dbReference type="ChEBI" id="CHEBI:29105"/>
    </cofactor>
    <text evidence="2">Binds 1 zinc ion per subunit.</text>
</comment>
<dbReference type="PANTHER" id="PTHR11002:SF79">
    <property type="entry name" value="CARBONIC ANHYDRASE 2"/>
    <property type="match status" value="1"/>
</dbReference>
<reference evidence="3" key="1">
    <citation type="submission" date="2022-11" db="EMBL/GenBank/DDBJ databases">
        <title>Minimal conservation of predation-associated metabolite biosynthetic gene clusters underscores biosynthetic potential of Myxococcota including descriptions for ten novel species: Archangium lansinium sp. nov., Myxococcus landrumus sp. nov., Nannocystis bai.</title>
        <authorList>
            <person name="Ahearne A."/>
            <person name="Stevens C."/>
            <person name="Phillips K."/>
        </authorList>
    </citation>
    <scope>NUCLEOTIDE SEQUENCE</scope>
    <source>
        <strain evidence="3">Na p29</strain>
    </source>
</reference>
<feature type="binding site" evidence="2">
    <location>
        <position position="56"/>
    </location>
    <ligand>
        <name>Zn(2+)</name>
        <dbReference type="ChEBI" id="CHEBI:29105"/>
    </ligand>
</feature>
<dbReference type="Proteomes" id="UP001150924">
    <property type="component" value="Unassembled WGS sequence"/>
</dbReference>
<evidence type="ECO:0000256" key="2">
    <source>
        <dbReference type="PIRSR" id="PIRSR601765-1"/>
    </source>
</evidence>
<dbReference type="Gene3D" id="3.40.1050.10">
    <property type="entry name" value="Carbonic anhydrase"/>
    <property type="match status" value="1"/>
</dbReference>
<comment type="caution">
    <text evidence="3">The sequence shown here is derived from an EMBL/GenBank/DDBJ whole genome shotgun (WGS) entry which is preliminary data.</text>
</comment>